<dbReference type="Proteomes" id="UP000033202">
    <property type="component" value="Unassembled WGS sequence"/>
</dbReference>
<feature type="chain" id="PRO_5002429674" evidence="1">
    <location>
        <begin position="18"/>
        <end position="106"/>
    </location>
</feature>
<evidence type="ECO:0000313" key="2">
    <source>
        <dbReference type="EMBL" id="GAO38188.1"/>
    </source>
</evidence>
<sequence length="106" mass="10759">MKAYLLALGLIAQPALALPLGQAAFAPGTKVPAKMVVNDSIWTCTDARCSGPAETRTVAMQRACQTLAREIGAVASLTVGGTTFAPDALAACNEKAGRGTKAVAAR</sequence>
<dbReference type="InterPro" id="IPR058067">
    <property type="entry name" value="CC_3452-like"/>
</dbReference>
<evidence type="ECO:0000256" key="1">
    <source>
        <dbReference type="SAM" id="SignalP"/>
    </source>
</evidence>
<keyword evidence="1" id="KW-0732">Signal</keyword>
<proteinExistence type="predicted"/>
<dbReference type="Pfam" id="PF26624">
    <property type="entry name" value="DUF8200"/>
    <property type="match status" value="1"/>
</dbReference>
<reference evidence="2 3" key="1">
    <citation type="submission" date="2015-04" db="EMBL/GenBank/DDBJ databases">
        <title>Whole genome shotgun sequence of Sphingomonas changbaiensis NBRC 104936.</title>
        <authorList>
            <person name="Katano-Makiyama Y."/>
            <person name="Hosoyama A."/>
            <person name="Hashimoto M."/>
            <person name="Noguchi M."/>
            <person name="Tsuchikane K."/>
            <person name="Ohji S."/>
            <person name="Yamazoe A."/>
            <person name="Ichikawa N."/>
            <person name="Kimura A."/>
            <person name="Fujita N."/>
        </authorList>
    </citation>
    <scope>NUCLEOTIDE SEQUENCE [LARGE SCALE GENOMIC DNA]</scope>
    <source>
        <strain evidence="2 3">NBRC 104936</strain>
    </source>
</reference>
<evidence type="ECO:0000313" key="3">
    <source>
        <dbReference type="Proteomes" id="UP000033202"/>
    </source>
</evidence>
<organism evidence="2 3">
    <name type="scientific">Sphingomonas changbaiensis NBRC 104936</name>
    <dbReference type="NCBI Taxonomy" id="1219043"/>
    <lineage>
        <taxon>Bacteria</taxon>
        <taxon>Pseudomonadati</taxon>
        <taxon>Pseudomonadota</taxon>
        <taxon>Alphaproteobacteria</taxon>
        <taxon>Sphingomonadales</taxon>
        <taxon>Sphingomonadaceae</taxon>
        <taxon>Sphingomonas</taxon>
    </lineage>
</organism>
<dbReference type="EMBL" id="BBWU01000009">
    <property type="protein sequence ID" value="GAO38188.1"/>
    <property type="molecule type" value="Genomic_DNA"/>
</dbReference>
<comment type="caution">
    <text evidence="2">The sequence shown here is derived from an EMBL/GenBank/DDBJ whole genome shotgun (WGS) entry which is preliminary data.</text>
</comment>
<dbReference type="InterPro" id="IPR058513">
    <property type="entry name" value="DUF8200"/>
</dbReference>
<dbReference type="AlphaFoldDB" id="A0A0E9ML01"/>
<dbReference type="NCBIfam" id="NF047636">
    <property type="entry name" value="CC_3452_fam"/>
    <property type="match status" value="1"/>
</dbReference>
<name>A0A0E9ML01_9SPHN</name>
<dbReference type="RefSeq" id="WP_046347048.1">
    <property type="nucleotide sequence ID" value="NZ_BBWU01000009.1"/>
</dbReference>
<protein>
    <submittedName>
        <fullName evidence="2">Uncharacterized protein</fullName>
    </submittedName>
</protein>
<accession>A0A0E9ML01</accession>
<dbReference type="OrthoDB" id="7594837at2"/>
<feature type="signal peptide" evidence="1">
    <location>
        <begin position="1"/>
        <end position="17"/>
    </location>
</feature>
<keyword evidence="3" id="KW-1185">Reference proteome</keyword>
<gene>
    <name evidence="2" type="ORF">SCH01S_09_00350</name>
</gene>